<keyword evidence="1" id="KW-0472">Membrane</keyword>
<gene>
    <name evidence="2" type="ORF">ACFQS1_02550</name>
</gene>
<comment type="caution">
    <text evidence="2">The sequence shown here is derived from an EMBL/GenBank/DDBJ whole genome shotgun (WGS) entry which is preliminary data.</text>
</comment>
<evidence type="ECO:0008006" key="4">
    <source>
        <dbReference type="Google" id="ProtNLM"/>
    </source>
</evidence>
<evidence type="ECO:0000313" key="3">
    <source>
        <dbReference type="Proteomes" id="UP001596548"/>
    </source>
</evidence>
<evidence type="ECO:0000256" key="1">
    <source>
        <dbReference type="SAM" id="Phobius"/>
    </source>
</evidence>
<name>A0ABW2HLE4_9ACTN</name>
<keyword evidence="1" id="KW-1133">Transmembrane helix</keyword>
<dbReference type="RefSeq" id="WP_378964272.1">
    <property type="nucleotide sequence ID" value="NZ_JBHTBJ010000001.1"/>
</dbReference>
<feature type="transmembrane region" description="Helical" evidence="1">
    <location>
        <begin position="39"/>
        <end position="58"/>
    </location>
</feature>
<accession>A0ABW2HLE4</accession>
<organism evidence="2 3">
    <name type="scientific">Paractinoplanes rhizophilus</name>
    <dbReference type="NCBI Taxonomy" id="1416877"/>
    <lineage>
        <taxon>Bacteria</taxon>
        <taxon>Bacillati</taxon>
        <taxon>Actinomycetota</taxon>
        <taxon>Actinomycetes</taxon>
        <taxon>Micromonosporales</taxon>
        <taxon>Micromonosporaceae</taxon>
        <taxon>Paractinoplanes</taxon>
    </lineage>
</organism>
<dbReference type="EMBL" id="JBHTBJ010000001">
    <property type="protein sequence ID" value="MFC7272848.1"/>
    <property type="molecule type" value="Genomic_DNA"/>
</dbReference>
<dbReference type="Proteomes" id="UP001596548">
    <property type="component" value="Unassembled WGS sequence"/>
</dbReference>
<keyword evidence="3" id="KW-1185">Reference proteome</keyword>
<protein>
    <recommendedName>
        <fullName evidence="4">Holin</fullName>
    </recommendedName>
</protein>
<reference evidence="3" key="1">
    <citation type="journal article" date="2019" name="Int. J. Syst. Evol. Microbiol.">
        <title>The Global Catalogue of Microorganisms (GCM) 10K type strain sequencing project: providing services to taxonomists for standard genome sequencing and annotation.</title>
        <authorList>
            <consortium name="The Broad Institute Genomics Platform"/>
            <consortium name="The Broad Institute Genome Sequencing Center for Infectious Disease"/>
            <person name="Wu L."/>
            <person name="Ma J."/>
        </authorList>
    </citation>
    <scope>NUCLEOTIDE SEQUENCE [LARGE SCALE GENOMIC DNA]</scope>
    <source>
        <strain evidence="3">XZYJT-10</strain>
    </source>
</reference>
<proteinExistence type="predicted"/>
<evidence type="ECO:0000313" key="2">
    <source>
        <dbReference type="EMBL" id="MFC7272848.1"/>
    </source>
</evidence>
<keyword evidence="1" id="KW-0812">Transmembrane</keyword>
<sequence>MSASGKKLMGLLGALLITAGVAATIVGMFLDKDINSVGLAAIFIAGIGLVYAGIFGLLPEEIGIGDKGKIKLQAAADAVKTVKEGTNSEAAAIAQSPELIKNVIAAKEESEASAVVEGALKQLVERMPATADVLKTVA</sequence>